<accession>A0ACB8RNS5</accession>
<dbReference type="Proteomes" id="UP000814033">
    <property type="component" value="Unassembled WGS sequence"/>
</dbReference>
<keyword evidence="2" id="KW-1185">Reference proteome</keyword>
<protein>
    <submittedName>
        <fullName evidence="1">Uncharacterized protein</fullName>
    </submittedName>
</protein>
<comment type="caution">
    <text evidence="1">The sequence shown here is derived from an EMBL/GenBank/DDBJ whole genome shotgun (WGS) entry which is preliminary data.</text>
</comment>
<evidence type="ECO:0000313" key="1">
    <source>
        <dbReference type="EMBL" id="KAI0045567.1"/>
    </source>
</evidence>
<reference evidence="1" key="1">
    <citation type="submission" date="2021-02" db="EMBL/GenBank/DDBJ databases">
        <authorList>
            <consortium name="DOE Joint Genome Institute"/>
            <person name="Ahrendt S."/>
            <person name="Looney B.P."/>
            <person name="Miyauchi S."/>
            <person name="Morin E."/>
            <person name="Drula E."/>
            <person name="Courty P.E."/>
            <person name="Chicoki N."/>
            <person name="Fauchery L."/>
            <person name="Kohler A."/>
            <person name="Kuo A."/>
            <person name="Labutti K."/>
            <person name="Pangilinan J."/>
            <person name="Lipzen A."/>
            <person name="Riley R."/>
            <person name="Andreopoulos W."/>
            <person name="He G."/>
            <person name="Johnson J."/>
            <person name="Barry K.W."/>
            <person name="Grigoriev I.V."/>
            <person name="Nagy L."/>
            <person name="Hibbett D."/>
            <person name="Henrissat B."/>
            <person name="Matheny P.B."/>
            <person name="Labbe J."/>
            <person name="Martin F."/>
        </authorList>
    </citation>
    <scope>NUCLEOTIDE SEQUENCE</scope>
    <source>
        <strain evidence="1">FP105234-sp</strain>
    </source>
</reference>
<name>A0ACB8RNS5_9AGAM</name>
<evidence type="ECO:0000313" key="2">
    <source>
        <dbReference type="Proteomes" id="UP000814033"/>
    </source>
</evidence>
<proteinExistence type="predicted"/>
<gene>
    <name evidence="1" type="ORF">FA95DRAFT_116713</name>
</gene>
<sequence length="324" mass="35891">MPWTIPVFAHLTYLKVVNDYTFNHYPVDNLLDGLERMRELQTLDIMLNETSPQPAPDAQEHAATAQSRVVALNKMQFLALHGSPQTVMMLLSHLSLPAEAVAAYTFLAPFRGNDWDLDVMFRVALESVHWHANSTAPPHNAVTSVRIKKAWSLDSRFFEEIYDLIIIAHKDGQTADNESLILNMLGFGRLDTLGVFASAHLQELVLDNVLPVQWPDLPGLRRLTVTRKAADALSTIGVLPVLPSLAVLVLNDVRIAAGAQGAMWRLPQKIAKAGWRLQELDVAQCDVDGAWVAHAREALPGTRVKWDEGACERARMAEASNEAV</sequence>
<reference evidence="1" key="2">
    <citation type="journal article" date="2022" name="New Phytol.">
        <title>Evolutionary transition to the ectomycorrhizal habit in the genomes of a hyperdiverse lineage of mushroom-forming fungi.</title>
        <authorList>
            <person name="Looney B."/>
            <person name="Miyauchi S."/>
            <person name="Morin E."/>
            <person name="Drula E."/>
            <person name="Courty P.E."/>
            <person name="Kohler A."/>
            <person name="Kuo A."/>
            <person name="LaButti K."/>
            <person name="Pangilinan J."/>
            <person name="Lipzen A."/>
            <person name="Riley R."/>
            <person name="Andreopoulos W."/>
            <person name="He G."/>
            <person name="Johnson J."/>
            <person name="Nolan M."/>
            <person name="Tritt A."/>
            <person name="Barry K.W."/>
            <person name="Grigoriev I.V."/>
            <person name="Nagy L.G."/>
            <person name="Hibbett D."/>
            <person name="Henrissat B."/>
            <person name="Matheny P.B."/>
            <person name="Labbe J."/>
            <person name="Martin F.M."/>
        </authorList>
    </citation>
    <scope>NUCLEOTIDE SEQUENCE</scope>
    <source>
        <strain evidence="1">FP105234-sp</strain>
    </source>
</reference>
<organism evidence="1 2">
    <name type="scientific">Auriscalpium vulgare</name>
    <dbReference type="NCBI Taxonomy" id="40419"/>
    <lineage>
        <taxon>Eukaryota</taxon>
        <taxon>Fungi</taxon>
        <taxon>Dikarya</taxon>
        <taxon>Basidiomycota</taxon>
        <taxon>Agaricomycotina</taxon>
        <taxon>Agaricomycetes</taxon>
        <taxon>Russulales</taxon>
        <taxon>Auriscalpiaceae</taxon>
        <taxon>Auriscalpium</taxon>
    </lineage>
</organism>
<dbReference type="EMBL" id="MU275948">
    <property type="protein sequence ID" value="KAI0045567.1"/>
    <property type="molecule type" value="Genomic_DNA"/>
</dbReference>